<organism evidence="3 4">
    <name type="scientific">Aerococcus kribbianus</name>
    <dbReference type="NCBI Taxonomy" id="2999064"/>
    <lineage>
        <taxon>Bacteria</taxon>
        <taxon>Bacillati</taxon>
        <taxon>Bacillota</taxon>
        <taxon>Bacilli</taxon>
        <taxon>Lactobacillales</taxon>
        <taxon>Aerococcaceae</taxon>
        <taxon>Aerococcus</taxon>
    </lineage>
</organism>
<sequence>MKKANILTLTLFVLYLLTTFIFKDQRLIPTLVFILTVASLPLGPKLFKEDRSKDSQGFLSRFKSDNQDKER</sequence>
<feature type="transmembrane region" description="Helical" evidence="2">
    <location>
        <begin position="5"/>
        <end position="22"/>
    </location>
</feature>
<keyword evidence="2" id="KW-1133">Transmembrane helix</keyword>
<comment type="caution">
    <text evidence="3">The sequence shown here is derived from an EMBL/GenBank/DDBJ whole genome shotgun (WGS) entry which is preliminary data.</text>
</comment>
<name>A0A9X3FMH6_9LACT</name>
<gene>
    <name evidence="3" type="ORF">OW157_02815</name>
</gene>
<dbReference type="Proteomes" id="UP001146670">
    <property type="component" value="Unassembled WGS sequence"/>
</dbReference>
<evidence type="ECO:0000313" key="3">
    <source>
        <dbReference type="EMBL" id="MCZ0725498.1"/>
    </source>
</evidence>
<dbReference type="AlphaFoldDB" id="A0A9X3FMH6"/>
<reference evidence="3" key="1">
    <citation type="submission" date="2022-12" db="EMBL/GenBank/DDBJ databases">
        <title>Description and comparative metabolic analysis of Aerococcus sp. nov., isolated from the feces of a pig.</title>
        <authorList>
            <person name="Chang Y.-H."/>
        </authorList>
    </citation>
    <scope>NUCLEOTIDE SEQUENCE</scope>
    <source>
        <strain evidence="3">YH-aer222</strain>
    </source>
</reference>
<evidence type="ECO:0000256" key="2">
    <source>
        <dbReference type="SAM" id="Phobius"/>
    </source>
</evidence>
<accession>A0A9X3FMH6</accession>
<keyword evidence="2" id="KW-0472">Membrane</keyword>
<feature type="compositionally biased region" description="Basic and acidic residues" evidence="1">
    <location>
        <begin position="62"/>
        <end position="71"/>
    </location>
</feature>
<keyword evidence="4" id="KW-1185">Reference proteome</keyword>
<feature type="transmembrane region" description="Helical" evidence="2">
    <location>
        <begin position="28"/>
        <end position="47"/>
    </location>
</feature>
<keyword evidence="2" id="KW-0812">Transmembrane</keyword>
<evidence type="ECO:0000256" key="1">
    <source>
        <dbReference type="SAM" id="MobiDB-lite"/>
    </source>
</evidence>
<feature type="region of interest" description="Disordered" evidence="1">
    <location>
        <begin position="52"/>
        <end position="71"/>
    </location>
</feature>
<evidence type="ECO:0000313" key="4">
    <source>
        <dbReference type="Proteomes" id="UP001146670"/>
    </source>
</evidence>
<proteinExistence type="predicted"/>
<dbReference type="EMBL" id="JAPRFR010000001">
    <property type="protein sequence ID" value="MCZ0725498.1"/>
    <property type="molecule type" value="Genomic_DNA"/>
</dbReference>
<dbReference type="RefSeq" id="WP_268751816.1">
    <property type="nucleotide sequence ID" value="NZ_JAPRFQ010000001.1"/>
</dbReference>
<protein>
    <submittedName>
        <fullName evidence="3">Uncharacterized protein</fullName>
    </submittedName>
</protein>